<dbReference type="Gene3D" id="1.10.10.10">
    <property type="entry name" value="Winged helix-like DNA-binding domain superfamily/Winged helix DNA-binding domain"/>
    <property type="match status" value="1"/>
</dbReference>
<name>A0ABT6HTV2_9ACTN</name>
<evidence type="ECO:0000259" key="1">
    <source>
        <dbReference type="PROSITE" id="PS50043"/>
    </source>
</evidence>
<dbReference type="SUPFAM" id="SSF46894">
    <property type="entry name" value="C-terminal effector domain of the bipartite response regulators"/>
    <property type="match status" value="1"/>
</dbReference>
<dbReference type="InterPro" id="IPR000792">
    <property type="entry name" value="Tscrpt_reg_LuxR_C"/>
</dbReference>
<accession>A0ABT6HTV2</accession>
<dbReference type="PANTHER" id="PTHR47691:SF3">
    <property type="entry name" value="HTH-TYPE TRANSCRIPTIONAL REGULATOR RV0890C-RELATED"/>
    <property type="match status" value="1"/>
</dbReference>
<comment type="caution">
    <text evidence="2">The sequence shown here is derived from an EMBL/GenBank/DDBJ whole genome shotgun (WGS) entry which is preliminary data.</text>
</comment>
<dbReference type="CDD" id="cd06170">
    <property type="entry name" value="LuxR_C_like"/>
    <property type="match status" value="1"/>
</dbReference>
<dbReference type="PRINTS" id="PR00364">
    <property type="entry name" value="DISEASERSIST"/>
</dbReference>
<dbReference type="Proteomes" id="UP001223144">
    <property type="component" value="Unassembled WGS sequence"/>
</dbReference>
<dbReference type="SUPFAM" id="SSF52540">
    <property type="entry name" value="P-loop containing nucleoside triphosphate hydrolases"/>
    <property type="match status" value="1"/>
</dbReference>
<dbReference type="SMART" id="SM00421">
    <property type="entry name" value="HTH_LUXR"/>
    <property type="match status" value="1"/>
</dbReference>
<dbReference type="PANTHER" id="PTHR47691">
    <property type="entry name" value="REGULATOR-RELATED"/>
    <property type="match status" value="1"/>
</dbReference>
<dbReference type="Pfam" id="PF13401">
    <property type="entry name" value="AAA_22"/>
    <property type="match status" value="1"/>
</dbReference>
<keyword evidence="3" id="KW-1185">Reference proteome</keyword>
<dbReference type="RefSeq" id="WP_279931162.1">
    <property type="nucleotide sequence ID" value="NZ_JARWBG010000037.1"/>
</dbReference>
<evidence type="ECO:0000313" key="2">
    <source>
        <dbReference type="EMBL" id="MDH2392153.1"/>
    </source>
</evidence>
<organism evidence="2 3">
    <name type="scientific">Streptomyces chengmaiensis</name>
    <dbReference type="NCBI Taxonomy" id="3040919"/>
    <lineage>
        <taxon>Bacteria</taxon>
        <taxon>Bacillati</taxon>
        <taxon>Actinomycetota</taxon>
        <taxon>Actinomycetes</taxon>
        <taxon>Kitasatosporales</taxon>
        <taxon>Streptomycetaceae</taxon>
        <taxon>Streptomyces</taxon>
    </lineage>
</organism>
<sequence>MGQGNLPAEATSFVGRRREIALAREMLSRTRLLTLTGPGGIGKTRLALRLADQVKRSFPDGVWLVELAATEDEEAVVQTVLSALGRDDDGGRPPMTVLADHVRQRQLLLVLDNCEHVLVPCAALARSLLQAAPSLRVVATSRQALGVSGEGVVPVPALEAPDPCGGQTGRSPGEAVQLFMERAAAALGDPAATAVDAHTAALICHRLEGIPLAVEMAAARLRVLSCEQILQRLDDRFALLTGGCRGGLPRQRTLQATIDWSFELCTPAEQLLWARMSVFPGAFDLDAVEAVCAFGDLAHRDALDVLTGLADKSVVLREDHHPCARYRMLDTVRQYGLLRLGESHDEGLLRRRHRDHFHGLVLRARQDWFTPRQTAWTERLHCERPNLRTAMNFCFSTRGEAQAGLEMAAALWSHRLGAGSLSEERRWLERALASTAVPGQAWARALWADGWLALLCGDPDTARIRVAECRAHADQLKDALTAAQAAQLEGLAALFADDFSRALPALEAALDRFGPCGDLGDIWTTVFLLGLACCLHGDARAADLSAQCLALCEAHGAQWSRPYALWLLGLHHWLRQETGHAVRLLRDGLRTISPAQNRLAVAQCLEVLAWAQAHDGHHSEAAELLGAAHSAWQLVGATLPGVGRLLHHRTACEELLVSRLGESRFTALHRTGAALETAQALALALGRQEEPPAGDPQPPPLAQALTLREREVAELLAEGLTDKEIAARLVISSRTAEGHVQRILRKLGCTSRVQVATWLCR</sequence>
<feature type="domain" description="HTH luxR-type" evidence="1">
    <location>
        <begin position="698"/>
        <end position="761"/>
    </location>
</feature>
<protein>
    <submittedName>
        <fullName evidence="2">LuxR C-terminal-related transcriptional regulator</fullName>
    </submittedName>
</protein>
<dbReference type="InterPro" id="IPR049945">
    <property type="entry name" value="AAA_22"/>
</dbReference>
<evidence type="ECO:0000313" key="3">
    <source>
        <dbReference type="Proteomes" id="UP001223144"/>
    </source>
</evidence>
<dbReference type="InterPro" id="IPR027417">
    <property type="entry name" value="P-loop_NTPase"/>
</dbReference>
<dbReference type="Gene3D" id="1.25.40.10">
    <property type="entry name" value="Tetratricopeptide repeat domain"/>
    <property type="match status" value="1"/>
</dbReference>
<reference evidence="2 3" key="1">
    <citation type="submission" date="2023-04" db="EMBL/GenBank/DDBJ databases">
        <title>Streptomyces chengmaiensis sp. nov. isolated from the stem of mangrove plant in Hainan.</title>
        <authorList>
            <person name="Huang X."/>
            <person name="Zhou S."/>
            <person name="Chu X."/>
            <person name="Xie Y."/>
            <person name="Lin Y."/>
        </authorList>
    </citation>
    <scope>NUCLEOTIDE SEQUENCE [LARGE SCALE GENOMIC DNA]</scope>
    <source>
        <strain evidence="2 3">HNM0663</strain>
    </source>
</reference>
<dbReference type="EMBL" id="JARWBG010000037">
    <property type="protein sequence ID" value="MDH2392153.1"/>
    <property type="molecule type" value="Genomic_DNA"/>
</dbReference>
<dbReference type="SUPFAM" id="SSF48452">
    <property type="entry name" value="TPR-like"/>
    <property type="match status" value="1"/>
</dbReference>
<dbReference type="InterPro" id="IPR011990">
    <property type="entry name" value="TPR-like_helical_dom_sf"/>
</dbReference>
<dbReference type="Pfam" id="PF00196">
    <property type="entry name" value="GerE"/>
    <property type="match status" value="1"/>
</dbReference>
<dbReference type="Gene3D" id="3.40.50.300">
    <property type="entry name" value="P-loop containing nucleotide triphosphate hydrolases"/>
    <property type="match status" value="1"/>
</dbReference>
<proteinExistence type="predicted"/>
<dbReference type="PROSITE" id="PS50043">
    <property type="entry name" value="HTH_LUXR_2"/>
    <property type="match status" value="1"/>
</dbReference>
<dbReference type="InterPro" id="IPR036388">
    <property type="entry name" value="WH-like_DNA-bd_sf"/>
</dbReference>
<dbReference type="InterPro" id="IPR016032">
    <property type="entry name" value="Sig_transdc_resp-reg_C-effctor"/>
</dbReference>
<gene>
    <name evidence="2" type="ORF">QCN29_25900</name>
</gene>
<dbReference type="PRINTS" id="PR00038">
    <property type="entry name" value="HTHLUXR"/>
</dbReference>